<dbReference type="RefSeq" id="WP_190866035.1">
    <property type="nucleotide sequence ID" value="NZ_JACXIY010000037.1"/>
</dbReference>
<keyword evidence="4" id="KW-0812">Transmembrane</keyword>
<dbReference type="InterPro" id="IPR018060">
    <property type="entry name" value="HTH_AraC"/>
</dbReference>
<dbReference type="InterPro" id="IPR041522">
    <property type="entry name" value="CdaR_GGDEF"/>
</dbReference>
<evidence type="ECO:0000313" key="6">
    <source>
        <dbReference type="EMBL" id="MBD2871858.1"/>
    </source>
</evidence>
<dbReference type="PROSITE" id="PS00041">
    <property type="entry name" value="HTH_ARAC_FAMILY_1"/>
    <property type="match status" value="1"/>
</dbReference>
<comment type="caution">
    <text evidence="6">The sequence shown here is derived from an EMBL/GenBank/DDBJ whole genome shotgun (WGS) entry which is preliminary data.</text>
</comment>
<feature type="domain" description="HTH araC/xylS-type" evidence="5">
    <location>
        <begin position="676"/>
        <end position="774"/>
    </location>
</feature>
<dbReference type="EMBL" id="JACXIY010000037">
    <property type="protein sequence ID" value="MBD2871858.1"/>
    <property type="molecule type" value="Genomic_DNA"/>
</dbReference>
<evidence type="ECO:0000256" key="2">
    <source>
        <dbReference type="ARBA" id="ARBA00023125"/>
    </source>
</evidence>
<keyword evidence="4" id="KW-0472">Membrane</keyword>
<keyword evidence="1" id="KW-0805">Transcription regulation</keyword>
<dbReference type="Pfam" id="PF12833">
    <property type="entry name" value="HTH_18"/>
    <property type="match status" value="1"/>
</dbReference>
<dbReference type="GO" id="GO:0043565">
    <property type="term" value="F:sequence-specific DNA binding"/>
    <property type="evidence" value="ECO:0007669"/>
    <property type="project" value="InterPro"/>
</dbReference>
<dbReference type="InterPro" id="IPR018062">
    <property type="entry name" value="HTH_AraC-typ_CS"/>
</dbReference>
<keyword evidence="4" id="KW-1133">Transmembrane helix</keyword>
<dbReference type="Gene3D" id="3.30.450.20">
    <property type="entry name" value="PAS domain"/>
    <property type="match status" value="1"/>
</dbReference>
<dbReference type="SMART" id="SM00342">
    <property type="entry name" value="HTH_ARAC"/>
    <property type="match status" value="1"/>
</dbReference>
<proteinExistence type="predicted"/>
<organism evidence="6 7">
    <name type="scientific">Paenibacillus arenilitoris</name>
    <dbReference type="NCBI Taxonomy" id="2772299"/>
    <lineage>
        <taxon>Bacteria</taxon>
        <taxon>Bacillati</taxon>
        <taxon>Bacillota</taxon>
        <taxon>Bacilli</taxon>
        <taxon>Bacillales</taxon>
        <taxon>Paenibacillaceae</taxon>
        <taxon>Paenibacillus</taxon>
    </lineage>
</organism>
<dbReference type="PANTHER" id="PTHR43280:SF28">
    <property type="entry name" value="HTH-TYPE TRANSCRIPTIONAL ACTIVATOR RHAS"/>
    <property type="match status" value="1"/>
</dbReference>
<sequence length="786" mass="89460">MRRNFFAKLILTMALLAVVPSLVSNIVAYFKVSDTFRKETAASKQQYLNQTINAIEIVLNRIKENANQLALNRSFQKFERFPRGGYYESLQGELRKEDLPALYSYLEAKKNAIETFHTFRLSNAFVDSVYYYDDRNQSVLTSDNDGSNRQFGWDEFYDKGWYDRLPQAAETIFFTDTRMARQYRSPDKNVLTLLYKTGRGNSAFIINLDAEMMHTKIFSRLNRQDDIYVVSAEGNILFHKNAARLHQSIRQVLPSFVGSAGEAGYFEENVDGSPKLVGYAESPLLGWTFMNVSDMEALSKGTVSMKRTIALSAVLLFLLSLMLAYLSSKRLYRPIQRLKSMAGWNPDRRKLERTDELGVIGRFMQSAIDERDYYKEKLDRSLPIQREQFKAALLRRNRMTAEEISARQNDLNVDLDRTNLVVMAIALDEPDRQETGTEARMTGELRKLRVTDTIGRSPLLLGAKRFLVETEQDVVALVLSCGGMDRQQVFRLGQRLLDEANRELGGRFTIGVGRTCESARDLPQSYEEAIEALKYRVLYGSGDVISIEDSRLDGAACFRYPKEKEEQILGCLKTGRGEEAIRAFGEFVAEIEAHKSRMHYNQLQPPFVQLLTAILGAFAQLGADVGSVLGEEADLYRELLGQSSMSRIVRWFERVIQASSAYIERELSAKGNQHIARAVEIIERDYALDLSLNAVAERLKLNPAYISRLFKQITGDTFVDYLKAVRLERSKELLLGGGMKIGEVGRLVGYSHSYYFIKVFKEQTGLTPGEYRKLHGAMLRPQRSGL</sequence>
<dbReference type="PRINTS" id="PR00032">
    <property type="entry name" value="HTHARAC"/>
</dbReference>
<dbReference type="AlphaFoldDB" id="A0A927CPJ7"/>
<dbReference type="Pfam" id="PF17853">
    <property type="entry name" value="GGDEF_2"/>
    <property type="match status" value="1"/>
</dbReference>
<dbReference type="GO" id="GO:0003700">
    <property type="term" value="F:DNA-binding transcription factor activity"/>
    <property type="evidence" value="ECO:0007669"/>
    <property type="project" value="InterPro"/>
</dbReference>
<dbReference type="SUPFAM" id="SSF46689">
    <property type="entry name" value="Homeodomain-like"/>
    <property type="match status" value="2"/>
</dbReference>
<evidence type="ECO:0000313" key="7">
    <source>
        <dbReference type="Proteomes" id="UP000632125"/>
    </source>
</evidence>
<name>A0A927CPJ7_9BACL</name>
<dbReference type="InterPro" id="IPR009057">
    <property type="entry name" value="Homeodomain-like_sf"/>
</dbReference>
<reference evidence="6" key="1">
    <citation type="submission" date="2020-09" db="EMBL/GenBank/DDBJ databases">
        <title>A novel bacterium of genus Paenibacillus, isolated from South China Sea.</title>
        <authorList>
            <person name="Huang H."/>
            <person name="Mo K."/>
            <person name="Hu Y."/>
        </authorList>
    </citation>
    <scope>NUCLEOTIDE SEQUENCE</scope>
    <source>
        <strain evidence="6">IB182493</strain>
    </source>
</reference>
<protein>
    <submittedName>
        <fullName evidence="6">AraC family transcriptional regulator</fullName>
    </submittedName>
</protein>
<keyword evidence="2" id="KW-0238">DNA-binding</keyword>
<evidence type="ECO:0000256" key="4">
    <source>
        <dbReference type="SAM" id="Phobius"/>
    </source>
</evidence>
<dbReference type="PANTHER" id="PTHR43280">
    <property type="entry name" value="ARAC-FAMILY TRANSCRIPTIONAL REGULATOR"/>
    <property type="match status" value="1"/>
</dbReference>
<dbReference type="PROSITE" id="PS01124">
    <property type="entry name" value="HTH_ARAC_FAMILY_2"/>
    <property type="match status" value="1"/>
</dbReference>
<feature type="transmembrane region" description="Helical" evidence="4">
    <location>
        <begin position="309"/>
        <end position="327"/>
    </location>
</feature>
<dbReference type="Gene3D" id="1.10.10.60">
    <property type="entry name" value="Homeodomain-like"/>
    <property type="match status" value="2"/>
</dbReference>
<gene>
    <name evidence="6" type="ORF">IDH41_25085</name>
</gene>
<dbReference type="InterPro" id="IPR020449">
    <property type="entry name" value="Tscrpt_reg_AraC-type_HTH"/>
</dbReference>
<evidence type="ECO:0000259" key="5">
    <source>
        <dbReference type="PROSITE" id="PS01124"/>
    </source>
</evidence>
<dbReference type="Proteomes" id="UP000632125">
    <property type="component" value="Unassembled WGS sequence"/>
</dbReference>
<keyword evidence="3" id="KW-0804">Transcription</keyword>
<keyword evidence="7" id="KW-1185">Reference proteome</keyword>
<evidence type="ECO:0000256" key="1">
    <source>
        <dbReference type="ARBA" id="ARBA00023015"/>
    </source>
</evidence>
<evidence type="ECO:0000256" key="3">
    <source>
        <dbReference type="ARBA" id="ARBA00023163"/>
    </source>
</evidence>
<accession>A0A927CPJ7</accession>